<name>A0A7S4SKV8_9DINO</name>
<evidence type="ECO:0000256" key="2">
    <source>
        <dbReference type="ARBA" id="ARBA00022771"/>
    </source>
</evidence>
<dbReference type="PROSITE" id="PS00518">
    <property type="entry name" value="ZF_RING_1"/>
    <property type="match status" value="1"/>
</dbReference>
<dbReference type="SUPFAM" id="SSF57850">
    <property type="entry name" value="RING/U-box"/>
    <property type="match status" value="1"/>
</dbReference>
<dbReference type="Pfam" id="PF13920">
    <property type="entry name" value="zf-C3HC4_3"/>
    <property type="match status" value="1"/>
</dbReference>
<organism evidence="6">
    <name type="scientific">Alexandrium monilatum</name>
    <dbReference type="NCBI Taxonomy" id="311494"/>
    <lineage>
        <taxon>Eukaryota</taxon>
        <taxon>Sar</taxon>
        <taxon>Alveolata</taxon>
        <taxon>Dinophyceae</taxon>
        <taxon>Gonyaulacales</taxon>
        <taxon>Pyrocystaceae</taxon>
        <taxon>Alexandrium</taxon>
    </lineage>
</organism>
<dbReference type="InterPro" id="IPR017907">
    <property type="entry name" value="Znf_RING_CS"/>
</dbReference>
<evidence type="ECO:0000256" key="3">
    <source>
        <dbReference type="ARBA" id="ARBA00022833"/>
    </source>
</evidence>
<dbReference type="EMBL" id="HBNR01072949">
    <property type="protein sequence ID" value="CAE4648788.1"/>
    <property type="molecule type" value="Transcribed_RNA"/>
</dbReference>
<dbReference type="GO" id="GO:0008270">
    <property type="term" value="F:zinc ion binding"/>
    <property type="evidence" value="ECO:0007669"/>
    <property type="project" value="UniProtKB-KW"/>
</dbReference>
<protein>
    <recommendedName>
        <fullName evidence="5">RING-type domain-containing protein</fullName>
    </recommendedName>
</protein>
<sequence>MSFLERLQEAQCEGLTARQRLVERIISEFEDGCLRAARATQGFYGHEVRFPQVLKRIGLVTTSAAVQWELIQLVCQQVWAALDASVRIEVWIFGPSKRDVYPVQSDNQTSGQGSGGIKCRVKGEVIHTLHLSMNFPEPSADGLPPAETRSNLSQLCAVCLETNPVVALTPCGHLICTRCVRRLAPTQGCPVCRSPVIGHQNLFVS</sequence>
<keyword evidence="2 4" id="KW-0863">Zinc-finger</keyword>
<evidence type="ECO:0000256" key="1">
    <source>
        <dbReference type="ARBA" id="ARBA00022723"/>
    </source>
</evidence>
<reference evidence="6" key="1">
    <citation type="submission" date="2021-01" db="EMBL/GenBank/DDBJ databases">
        <authorList>
            <person name="Corre E."/>
            <person name="Pelletier E."/>
            <person name="Niang G."/>
            <person name="Scheremetjew M."/>
            <person name="Finn R."/>
            <person name="Kale V."/>
            <person name="Holt S."/>
            <person name="Cochrane G."/>
            <person name="Meng A."/>
            <person name="Brown T."/>
            <person name="Cohen L."/>
        </authorList>
    </citation>
    <scope>NUCLEOTIDE SEQUENCE</scope>
    <source>
        <strain evidence="6">CCMP3105</strain>
    </source>
</reference>
<dbReference type="InterPro" id="IPR013083">
    <property type="entry name" value="Znf_RING/FYVE/PHD"/>
</dbReference>
<accession>A0A7S4SKV8</accession>
<gene>
    <name evidence="6" type="ORF">AMON00008_LOCUS51724</name>
</gene>
<evidence type="ECO:0000256" key="4">
    <source>
        <dbReference type="PROSITE-ProRule" id="PRU00175"/>
    </source>
</evidence>
<dbReference type="AlphaFoldDB" id="A0A7S4SKV8"/>
<evidence type="ECO:0000313" key="6">
    <source>
        <dbReference type="EMBL" id="CAE4648788.1"/>
    </source>
</evidence>
<dbReference type="InterPro" id="IPR001841">
    <property type="entry name" value="Znf_RING"/>
</dbReference>
<dbReference type="Gene3D" id="3.30.40.10">
    <property type="entry name" value="Zinc/RING finger domain, C3HC4 (zinc finger)"/>
    <property type="match status" value="1"/>
</dbReference>
<keyword evidence="3" id="KW-0862">Zinc</keyword>
<keyword evidence="1" id="KW-0479">Metal-binding</keyword>
<dbReference type="PROSITE" id="PS50089">
    <property type="entry name" value="ZF_RING_2"/>
    <property type="match status" value="1"/>
</dbReference>
<dbReference type="SMART" id="SM00184">
    <property type="entry name" value="RING"/>
    <property type="match status" value="1"/>
</dbReference>
<feature type="domain" description="RING-type" evidence="5">
    <location>
        <begin position="156"/>
        <end position="193"/>
    </location>
</feature>
<proteinExistence type="predicted"/>
<evidence type="ECO:0000259" key="5">
    <source>
        <dbReference type="PROSITE" id="PS50089"/>
    </source>
</evidence>